<keyword evidence="2" id="KW-1185">Reference proteome</keyword>
<dbReference type="Gene3D" id="3.40.1260.10">
    <property type="entry name" value="DsrEFH-like"/>
    <property type="match status" value="2"/>
</dbReference>
<dbReference type="InterPro" id="IPR027396">
    <property type="entry name" value="DsrEFH-like"/>
</dbReference>
<dbReference type="RefSeq" id="WP_181737960.1">
    <property type="nucleotide sequence ID" value="NZ_JACEMT010000041.1"/>
</dbReference>
<protein>
    <recommendedName>
        <fullName evidence="3">Intracellular sulfur oxidation protein, DsrE/DsrF family</fullName>
    </recommendedName>
</protein>
<organism evidence="1 2">
    <name type="scientific">Marinobacterium marinum</name>
    <dbReference type="NCBI Taxonomy" id="2756129"/>
    <lineage>
        <taxon>Bacteria</taxon>
        <taxon>Pseudomonadati</taxon>
        <taxon>Pseudomonadota</taxon>
        <taxon>Gammaproteobacteria</taxon>
        <taxon>Oceanospirillales</taxon>
        <taxon>Oceanospirillaceae</taxon>
        <taxon>Marinobacterium</taxon>
    </lineage>
</organism>
<sequence length="100" mass="10836">MDNLKIVIHAPTPEALGRAQANVRNLLKLEPDAEIELVVNGPAVAMAVDITDTILLPRLMLCRNSLENQQLTAPKGAGVVPAAVQHLAHRQQQGWGYIRA</sequence>
<proteinExistence type="predicted"/>
<evidence type="ECO:0008006" key="3">
    <source>
        <dbReference type="Google" id="ProtNLM"/>
    </source>
</evidence>
<dbReference type="SUPFAM" id="SSF75169">
    <property type="entry name" value="DsrEFH-like"/>
    <property type="match status" value="1"/>
</dbReference>
<accession>A0A7W1WXA6</accession>
<reference evidence="1 2" key="1">
    <citation type="submission" date="2020-07" db="EMBL/GenBank/DDBJ databases">
        <title>Bacterium isolated from marien macroalgae.</title>
        <authorList>
            <person name="Zhu K."/>
            <person name="Lu D."/>
            <person name="Du Z."/>
        </authorList>
    </citation>
    <scope>NUCLEOTIDE SEQUENCE [LARGE SCALE GENOMIC DNA]</scope>
    <source>
        <strain evidence="1 2">3-1745</strain>
    </source>
</reference>
<name>A0A7W1WXA6_9GAMM</name>
<gene>
    <name evidence="1" type="ORF">H1S06_05270</name>
</gene>
<dbReference type="Proteomes" id="UP000538931">
    <property type="component" value="Unassembled WGS sequence"/>
</dbReference>
<comment type="caution">
    <text evidence="1">The sequence shown here is derived from an EMBL/GenBank/DDBJ whole genome shotgun (WGS) entry which is preliminary data.</text>
</comment>
<dbReference type="AlphaFoldDB" id="A0A7W1WXA6"/>
<evidence type="ECO:0000313" key="1">
    <source>
        <dbReference type="EMBL" id="MBA4501771.1"/>
    </source>
</evidence>
<evidence type="ECO:0000313" key="2">
    <source>
        <dbReference type="Proteomes" id="UP000538931"/>
    </source>
</evidence>
<dbReference type="EMBL" id="JACEMT010000041">
    <property type="protein sequence ID" value="MBA4501771.1"/>
    <property type="molecule type" value="Genomic_DNA"/>
</dbReference>